<accession>A0ABU6N877</accession>
<dbReference type="Proteomes" id="UP001309448">
    <property type="component" value="Unassembled WGS sequence"/>
</dbReference>
<comment type="caution">
    <text evidence="2">The sequence shown here is derived from an EMBL/GenBank/DDBJ whole genome shotgun (WGS) entry which is preliminary data.</text>
</comment>
<dbReference type="RefSeq" id="WP_327922180.1">
    <property type="nucleotide sequence ID" value="NZ_JARLXY010000008.1"/>
</dbReference>
<protein>
    <submittedName>
        <fullName evidence="2">Uncharacterized protein</fullName>
    </submittedName>
</protein>
<keyword evidence="1" id="KW-0472">Membrane</keyword>
<feature type="transmembrane region" description="Helical" evidence="1">
    <location>
        <begin position="7"/>
        <end position="28"/>
    </location>
</feature>
<dbReference type="EMBL" id="JARMDB010000059">
    <property type="protein sequence ID" value="MED1569716.1"/>
    <property type="molecule type" value="Genomic_DNA"/>
</dbReference>
<evidence type="ECO:0000256" key="1">
    <source>
        <dbReference type="SAM" id="Phobius"/>
    </source>
</evidence>
<sequence>MNKYSVFSLTTLVIFIVLFYTMFSGVLLRLGKPFLGLPLGKPFILSMFLFPLLGIFSGLKAQKGLMKWLLIILNFIAICIIGYILLLAYGIAEN</sequence>
<reference evidence="2 3" key="1">
    <citation type="submission" date="2023-03" db="EMBL/GenBank/DDBJ databases">
        <title>Bacillus Genome Sequencing.</title>
        <authorList>
            <person name="Dunlap C."/>
        </authorList>
    </citation>
    <scope>NUCLEOTIDE SEQUENCE [LARGE SCALE GENOMIC DNA]</scope>
    <source>
        <strain evidence="2 3">B-615</strain>
    </source>
</reference>
<keyword evidence="1" id="KW-1133">Transmembrane helix</keyword>
<name>A0ABU6N877_9BACI</name>
<gene>
    <name evidence="2" type="ORF">P4U88_28780</name>
</gene>
<proteinExistence type="predicted"/>
<organism evidence="2 3">
    <name type="scientific">Bacillus paramycoides</name>
    <dbReference type="NCBI Taxonomy" id="2026194"/>
    <lineage>
        <taxon>Bacteria</taxon>
        <taxon>Bacillati</taxon>
        <taxon>Bacillota</taxon>
        <taxon>Bacilli</taxon>
        <taxon>Bacillales</taxon>
        <taxon>Bacillaceae</taxon>
        <taxon>Bacillus</taxon>
        <taxon>Bacillus cereus group</taxon>
    </lineage>
</organism>
<evidence type="ECO:0000313" key="2">
    <source>
        <dbReference type="EMBL" id="MED1569716.1"/>
    </source>
</evidence>
<feature type="transmembrane region" description="Helical" evidence="1">
    <location>
        <begin position="68"/>
        <end position="92"/>
    </location>
</feature>
<evidence type="ECO:0000313" key="3">
    <source>
        <dbReference type="Proteomes" id="UP001309448"/>
    </source>
</evidence>
<feature type="transmembrane region" description="Helical" evidence="1">
    <location>
        <begin position="34"/>
        <end position="56"/>
    </location>
</feature>
<keyword evidence="3" id="KW-1185">Reference proteome</keyword>
<keyword evidence="1" id="KW-0812">Transmembrane</keyword>